<dbReference type="SUPFAM" id="SSF48256">
    <property type="entry name" value="Citrate synthase"/>
    <property type="match status" value="1"/>
</dbReference>
<evidence type="ECO:0000256" key="4">
    <source>
        <dbReference type="ARBA" id="ARBA00022679"/>
    </source>
</evidence>
<dbReference type="Pfam" id="PF00285">
    <property type="entry name" value="Citrate_synt"/>
    <property type="match status" value="1"/>
</dbReference>
<dbReference type="Proteomes" id="UP001432128">
    <property type="component" value="Chromosome"/>
</dbReference>
<dbReference type="KEGG" id="whr:OG579_07940"/>
<dbReference type="InterPro" id="IPR002020">
    <property type="entry name" value="Citrate_synthase"/>
</dbReference>
<proteinExistence type="inferred from homology"/>
<evidence type="ECO:0000313" key="6">
    <source>
        <dbReference type="EMBL" id="WUM22324.1"/>
    </source>
</evidence>
<evidence type="ECO:0000256" key="2">
    <source>
        <dbReference type="ARBA" id="ARBA00010566"/>
    </source>
</evidence>
<accession>A0AAU4K8S3</accession>
<evidence type="ECO:0000313" key="7">
    <source>
        <dbReference type="Proteomes" id="UP001432128"/>
    </source>
</evidence>
<dbReference type="InterPro" id="IPR036969">
    <property type="entry name" value="Citrate_synthase_sf"/>
</dbReference>
<dbReference type="Gene3D" id="1.10.230.10">
    <property type="entry name" value="Cytochrome P450-Terp, domain 2"/>
    <property type="match status" value="1"/>
</dbReference>
<dbReference type="GO" id="GO:0005975">
    <property type="term" value="P:carbohydrate metabolic process"/>
    <property type="evidence" value="ECO:0007669"/>
    <property type="project" value="TreeGrafter"/>
</dbReference>
<dbReference type="PRINTS" id="PR00143">
    <property type="entry name" value="CITRTSNTHASE"/>
</dbReference>
<comment type="pathway">
    <text evidence="1">Carbohydrate metabolism; tricarboxylic acid cycle.</text>
</comment>
<feature type="domain" description="Helix-turn-helix" evidence="5">
    <location>
        <begin position="8"/>
        <end position="54"/>
    </location>
</feature>
<dbReference type="PANTHER" id="PTHR11739:SF4">
    <property type="entry name" value="CITRATE SYNTHASE, PEROXISOMAL"/>
    <property type="match status" value="1"/>
</dbReference>
<dbReference type="Pfam" id="PF12728">
    <property type="entry name" value="HTH_17"/>
    <property type="match status" value="1"/>
</dbReference>
<keyword evidence="7" id="KW-1185">Reference proteome</keyword>
<comment type="similarity">
    <text evidence="2">Belongs to the citrate synthase family.</text>
</comment>
<protein>
    <recommendedName>
        <fullName evidence="3">citrate synthase (unknown stereospecificity)</fullName>
        <ecNumber evidence="3">2.3.3.16</ecNumber>
    </recommendedName>
</protein>
<dbReference type="InterPro" id="IPR041657">
    <property type="entry name" value="HTH_17"/>
</dbReference>
<dbReference type="PANTHER" id="PTHR11739">
    <property type="entry name" value="CITRATE SYNTHASE"/>
    <property type="match status" value="1"/>
</dbReference>
<evidence type="ECO:0000256" key="3">
    <source>
        <dbReference type="ARBA" id="ARBA00012972"/>
    </source>
</evidence>
<gene>
    <name evidence="6" type="ORF">OG579_07940</name>
</gene>
<dbReference type="GO" id="GO:0036440">
    <property type="term" value="F:citrate synthase activity"/>
    <property type="evidence" value="ECO:0007669"/>
    <property type="project" value="UniProtKB-EC"/>
</dbReference>
<organism evidence="6 7">
    <name type="scientific">Williamsia herbipolensis</name>
    <dbReference type="NCBI Taxonomy" id="1603258"/>
    <lineage>
        <taxon>Bacteria</taxon>
        <taxon>Bacillati</taxon>
        <taxon>Actinomycetota</taxon>
        <taxon>Actinomycetes</taxon>
        <taxon>Mycobacteriales</taxon>
        <taxon>Nocardiaceae</taxon>
        <taxon>Williamsia</taxon>
    </lineage>
</organism>
<dbReference type="AlphaFoldDB" id="A0AAU4K8S3"/>
<dbReference type="InterPro" id="IPR016143">
    <property type="entry name" value="Citrate_synth-like_sm_a-sub"/>
</dbReference>
<name>A0AAU4K8S3_9NOCA</name>
<dbReference type="Gene3D" id="1.10.580.10">
    <property type="entry name" value="Citrate Synthase, domain 1"/>
    <property type="match status" value="1"/>
</dbReference>
<evidence type="ECO:0000259" key="5">
    <source>
        <dbReference type="Pfam" id="PF12728"/>
    </source>
</evidence>
<dbReference type="InterPro" id="IPR016142">
    <property type="entry name" value="Citrate_synth-like_lrg_a-sub"/>
</dbReference>
<sequence>MRHDGRDYLTTAQVARALGIKPASVYAYVSRGQLESVRIAGIRGSLFAVGEVEALRRRTQQRPPAGVVERIRTEITLLADDRLHYRGHDATELAFTADFLEVVDLLWGTTTTGSDCPAAQAAVTLPTLPGAGRRLDRIRVTVDLLGAADGSRGSIGADDVAHKARGVIDAVVDTLPMVAETGAGSTVAQRLWCRLSPMAPTAPRIRLLNAALILLADHDLAAGTVAARVAASARGSIYAVISAGLGAFDGPLHGGATTLAYDFLASVLADADGPQHRVAEYLRGHDLPPGCGHIVYRTHDPRADALLRGLEAEGGRRDVLAAVEAVRAGVTGRPRGFVNSDLALAAFTLRYRMVPDAAETIFAIARIAGWVAHAIEEYRAPRLRFRPEGVYTGVRPAT</sequence>
<dbReference type="EMBL" id="CP108021">
    <property type="protein sequence ID" value="WUM22324.1"/>
    <property type="molecule type" value="Genomic_DNA"/>
</dbReference>
<dbReference type="GO" id="GO:0005829">
    <property type="term" value="C:cytosol"/>
    <property type="evidence" value="ECO:0007669"/>
    <property type="project" value="TreeGrafter"/>
</dbReference>
<reference evidence="6 7" key="1">
    <citation type="submission" date="2022-10" db="EMBL/GenBank/DDBJ databases">
        <title>The complete genomes of actinobacterial strains from the NBC collection.</title>
        <authorList>
            <person name="Joergensen T.S."/>
            <person name="Alvarez Arevalo M."/>
            <person name="Sterndorff E.B."/>
            <person name="Faurdal D."/>
            <person name="Vuksanovic O."/>
            <person name="Mourched A.-S."/>
            <person name="Charusanti P."/>
            <person name="Shaw S."/>
            <person name="Blin K."/>
            <person name="Weber T."/>
        </authorList>
    </citation>
    <scope>NUCLEOTIDE SEQUENCE [LARGE SCALE GENOMIC DNA]</scope>
    <source>
        <strain evidence="6 7">NBC_00319</strain>
    </source>
</reference>
<keyword evidence="4" id="KW-0808">Transferase</keyword>
<dbReference type="GO" id="GO:0006099">
    <property type="term" value="P:tricarboxylic acid cycle"/>
    <property type="evidence" value="ECO:0007669"/>
    <property type="project" value="TreeGrafter"/>
</dbReference>
<dbReference type="EC" id="2.3.3.16" evidence="3"/>
<evidence type="ECO:0000256" key="1">
    <source>
        <dbReference type="ARBA" id="ARBA00005163"/>
    </source>
</evidence>